<accession>A0A9X0APJ6</accession>
<keyword evidence="3" id="KW-1185">Reference proteome</keyword>
<feature type="compositionally biased region" description="Low complexity" evidence="1">
    <location>
        <begin position="218"/>
        <end position="228"/>
    </location>
</feature>
<reference evidence="2" key="1">
    <citation type="submission" date="2022-11" db="EMBL/GenBank/DDBJ databases">
        <title>Genome Resource of Sclerotinia nivalis Strain SnTB1, a Plant Pathogen Isolated from American Ginseng.</title>
        <authorList>
            <person name="Fan S."/>
        </authorList>
    </citation>
    <scope>NUCLEOTIDE SEQUENCE</scope>
    <source>
        <strain evidence="2">SnTB1</strain>
    </source>
</reference>
<name>A0A9X0APJ6_9HELO</name>
<feature type="compositionally biased region" description="Basic and acidic residues" evidence="1">
    <location>
        <begin position="266"/>
        <end position="275"/>
    </location>
</feature>
<protein>
    <submittedName>
        <fullName evidence="2">Uncharacterized protein</fullName>
    </submittedName>
</protein>
<gene>
    <name evidence="2" type="ORF">OCU04_005615</name>
</gene>
<evidence type="ECO:0000313" key="3">
    <source>
        <dbReference type="Proteomes" id="UP001152300"/>
    </source>
</evidence>
<feature type="compositionally biased region" description="Polar residues" evidence="1">
    <location>
        <begin position="233"/>
        <end position="248"/>
    </location>
</feature>
<proteinExistence type="predicted"/>
<comment type="caution">
    <text evidence="2">The sequence shown here is derived from an EMBL/GenBank/DDBJ whole genome shotgun (WGS) entry which is preliminary data.</text>
</comment>
<feature type="region of interest" description="Disordered" evidence="1">
    <location>
        <begin position="215"/>
        <end position="275"/>
    </location>
</feature>
<evidence type="ECO:0000313" key="2">
    <source>
        <dbReference type="EMBL" id="KAJ8066562.1"/>
    </source>
</evidence>
<organism evidence="2 3">
    <name type="scientific">Sclerotinia nivalis</name>
    <dbReference type="NCBI Taxonomy" id="352851"/>
    <lineage>
        <taxon>Eukaryota</taxon>
        <taxon>Fungi</taxon>
        <taxon>Dikarya</taxon>
        <taxon>Ascomycota</taxon>
        <taxon>Pezizomycotina</taxon>
        <taxon>Leotiomycetes</taxon>
        <taxon>Helotiales</taxon>
        <taxon>Sclerotiniaceae</taxon>
        <taxon>Sclerotinia</taxon>
    </lineage>
</organism>
<sequence length="275" mass="31194">MDSTTSGNLCKTARVGTIILQLLVIFRLSSKTGLEHYRQGCHVVTCHYHTEGLPPSSPLSKHLKCYHKSVEFYDKPYRCPIARCEYSTIKFEILKLEINHAETQHEIIPHNLVSDYPPTEVEEVESIDETMEQRSWNEELSVYESESLKTRPESDGHLDNDYLASDLTSLIAEDFYHIGDMRAEIADVVVQDLELIKYLLPIFQAYAPTQYYPLSAESGSSSTSQSTGRTEALHSSVNSMSLVHSNTSNRKRDRPDDKPSDDEGANDPKRPRPWG</sequence>
<dbReference type="Proteomes" id="UP001152300">
    <property type="component" value="Unassembled WGS sequence"/>
</dbReference>
<dbReference type="AlphaFoldDB" id="A0A9X0APJ6"/>
<dbReference type="EMBL" id="JAPEIS010000005">
    <property type="protein sequence ID" value="KAJ8066562.1"/>
    <property type="molecule type" value="Genomic_DNA"/>
</dbReference>
<dbReference type="OrthoDB" id="10660247at2759"/>
<evidence type="ECO:0000256" key="1">
    <source>
        <dbReference type="SAM" id="MobiDB-lite"/>
    </source>
</evidence>